<dbReference type="Gene3D" id="3.40.50.2000">
    <property type="entry name" value="Glycogen Phosphorylase B"/>
    <property type="match status" value="1"/>
</dbReference>
<comment type="caution">
    <text evidence="2">The sequence shown here is derived from an EMBL/GenBank/DDBJ whole genome shotgun (WGS) entry which is preliminary data.</text>
</comment>
<dbReference type="GO" id="GO:0016757">
    <property type="term" value="F:glycosyltransferase activity"/>
    <property type="evidence" value="ECO:0007669"/>
    <property type="project" value="UniProtKB-ARBA"/>
</dbReference>
<feature type="domain" description="Erythromycin biosynthesis protein CIII-like C-terminal" evidence="1">
    <location>
        <begin position="168"/>
        <end position="222"/>
    </location>
</feature>
<dbReference type="Pfam" id="PF06722">
    <property type="entry name" value="EryCIII-like_C"/>
    <property type="match status" value="1"/>
</dbReference>
<proteinExistence type="predicted"/>
<evidence type="ECO:0000313" key="3">
    <source>
        <dbReference type="Proteomes" id="UP001177140"/>
    </source>
</evidence>
<dbReference type="EMBL" id="JAJJMA010018754">
    <property type="protein sequence ID" value="MCL7023135.1"/>
    <property type="molecule type" value="Genomic_DNA"/>
</dbReference>
<evidence type="ECO:0000259" key="1">
    <source>
        <dbReference type="Pfam" id="PF06722"/>
    </source>
</evidence>
<dbReference type="PANTHER" id="PTHR48050:SF11">
    <property type="entry name" value="GLYCOSYLTRANSFERASE"/>
    <property type="match status" value="1"/>
</dbReference>
<evidence type="ECO:0000313" key="2">
    <source>
        <dbReference type="EMBL" id="MCL7023135.1"/>
    </source>
</evidence>
<dbReference type="Proteomes" id="UP001177140">
    <property type="component" value="Unassembled WGS sequence"/>
</dbReference>
<dbReference type="AlphaFoldDB" id="A0AA41UUL1"/>
<dbReference type="PANTHER" id="PTHR48050">
    <property type="entry name" value="STEROL 3-BETA-GLUCOSYLTRANSFERASE"/>
    <property type="match status" value="1"/>
</dbReference>
<dbReference type="InterPro" id="IPR010610">
    <property type="entry name" value="EryCIII-like_C"/>
</dbReference>
<dbReference type="SUPFAM" id="SSF53756">
    <property type="entry name" value="UDP-Glycosyltransferase/glycogen phosphorylase"/>
    <property type="match status" value="1"/>
</dbReference>
<organism evidence="2 3">
    <name type="scientific">Papaver nudicaule</name>
    <name type="common">Iceland poppy</name>
    <dbReference type="NCBI Taxonomy" id="74823"/>
    <lineage>
        <taxon>Eukaryota</taxon>
        <taxon>Viridiplantae</taxon>
        <taxon>Streptophyta</taxon>
        <taxon>Embryophyta</taxon>
        <taxon>Tracheophyta</taxon>
        <taxon>Spermatophyta</taxon>
        <taxon>Magnoliopsida</taxon>
        <taxon>Ranunculales</taxon>
        <taxon>Papaveraceae</taxon>
        <taxon>Papaveroideae</taxon>
        <taxon>Papaver</taxon>
    </lineage>
</organism>
<protein>
    <recommendedName>
        <fullName evidence="1">Erythromycin biosynthesis protein CIII-like C-terminal domain-containing protein</fullName>
    </recommendedName>
</protein>
<gene>
    <name evidence="2" type="ORF">MKW94_000609</name>
</gene>
<name>A0AA41UUL1_PAPNU</name>
<dbReference type="InterPro" id="IPR050426">
    <property type="entry name" value="Glycosyltransferase_28"/>
</dbReference>
<accession>A0AA41UUL1</accession>
<reference evidence="2" key="1">
    <citation type="submission" date="2022-03" db="EMBL/GenBank/DDBJ databases">
        <title>A functionally conserved STORR gene fusion in Papaver species that diverged 16.8 million years ago.</title>
        <authorList>
            <person name="Catania T."/>
        </authorList>
    </citation>
    <scope>NUCLEOTIDE SEQUENCE</scope>
    <source>
        <strain evidence="2">S-191538</strain>
    </source>
</reference>
<sequence>MSHNWPQSPLLLYGFSREVVEFPGYWPRNVRVCGFWLPPMKWQFSCSDCRGISDLVSPRHLTTKDELCTLHASLQTFLHFSASDIPIFIGLSSIGSMGFLKNPRVFLRVLEAVSASTNYKFILFTAAYQPLDAAVHEFEGNTSSSDPMLCNKDGVLRFGSRVFCFSGSIPYSWVFQRCAVAIHHGGSGSTAAALSAGIPQVVCPFILDQFYWAERMFWLGVAPPPLQANDLLPDKYDDASISKAVNSLSNAINSALSPEVKVRASQIADTINLEDGIQESLKVLKEEILSK</sequence>
<keyword evidence="3" id="KW-1185">Reference proteome</keyword>